<dbReference type="Proteomes" id="UP000799778">
    <property type="component" value="Unassembled WGS sequence"/>
</dbReference>
<keyword evidence="1" id="KW-0472">Membrane</keyword>
<dbReference type="InterPro" id="IPR029063">
    <property type="entry name" value="SAM-dependent_MTases_sf"/>
</dbReference>
<feature type="transmembrane region" description="Helical" evidence="1">
    <location>
        <begin position="15"/>
        <end position="36"/>
    </location>
</feature>
<evidence type="ECO:0000256" key="1">
    <source>
        <dbReference type="SAM" id="Phobius"/>
    </source>
</evidence>
<evidence type="ECO:0000313" key="2">
    <source>
        <dbReference type="EMBL" id="KAF2020650.1"/>
    </source>
</evidence>
<dbReference type="GeneID" id="54283823"/>
<keyword evidence="1" id="KW-0812">Transmembrane</keyword>
<dbReference type="RefSeq" id="XP_033388989.1">
    <property type="nucleotide sequence ID" value="XM_033526426.1"/>
</dbReference>
<dbReference type="SUPFAM" id="SSF53335">
    <property type="entry name" value="S-adenosyl-L-methionine-dependent methyltransferases"/>
    <property type="match status" value="1"/>
</dbReference>
<dbReference type="Gene3D" id="3.40.50.150">
    <property type="entry name" value="Vaccinia Virus protein VP39"/>
    <property type="match status" value="1"/>
</dbReference>
<dbReference type="AlphaFoldDB" id="A0A6A5Y772"/>
<sequence>MLLRFLNFDFQRSHLFVFLSGLFFVPFLKWFLSGVLKLWNRKKFKEDDTRTLYSLAHGKLNLTLSPPSMWMNMGYWKEDSDGSKKGKACSMTLAQASRNLLSEVLKTAGFDRARSSQPPQKKTLIDLGVGCGEQTVYLNSQSPIRESDITWWDDQKYVERFDTYIGITVDKTQFRYAEQRLQECIQQTKGDPLSEKRQLRLFCADAAQPDRWNLDLQQQVLNATKDGDENWVMALDTLYHFAPSRWPVIEYASRVLGASFMAFDLCLADEASGIDRALLRALTSLMRAPWANFSTMDEYRSKLHKAGYSDVKLRDVTERVFGPLVTFLGDHDQKLQSFGSGLGQFHVAKWMFGWWARSGIMRGVIVVARR</sequence>
<protein>
    <recommendedName>
        <fullName evidence="4">S-adenosyl-L-methionine-dependent methyltransferase</fullName>
    </recommendedName>
</protein>
<dbReference type="EMBL" id="ML978066">
    <property type="protein sequence ID" value="KAF2020650.1"/>
    <property type="molecule type" value="Genomic_DNA"/>
</dbReference>
<keyword evidence="1" id="KW-1133">Transmembrane helix</keyword>
<proteinExistence type="predicted"/>
<keyword evidence="3" id="KW-1185">Reference proteome</keyword>
<reference evidence="2" key="1">
    <citation type="journal article" date="2020" name="Stud. Mycol.">
        <title>101 Dothideomycetes genomes: a test case for predicting lifestyles and emergence of pathogens.</title>
        <authorList>
            <person name="Haridas S."/>
            <person name="Albert R."/>
            <person name="Binder M."/>
            <person name="Bloem J."/>
            <person name="Labutti K."/>
            <person name="Salamov A."/>
            <person name="Andreopoulos B."/>
            <person name="Baker S."/>
            <person name="Barry K."/>
            <person name="Bills G."/>
            <person name="Bluhm B."/>
            <person name="Cannon C."/>
            <person name="Castanera R."/>
            <person name="Culley D."/>
            <person name="Daum C."/>
            <person name="Ezra D."/>
            <person name="Gonzalez J."/>
            <person name="Henrissat B."/>
            <person name="Kuo A."/>
            <person name="Liang C."/>
            <person name="Lipzen A."/>
            <person name="Lutzoni F."/>
            <person name="Magnuson J."/>
            <person name="Mondo S."/>
            <person name="Nolan M."/>
            <person name="Ohm R."/>
            <person name="Pangilinan J."/>
            <person name="Park H.-J."/>
            <person name="Ramirez L."/>
            <person name="Alfaro M."/>
            <person name="Sun H."/>
            <person name="Tritt A."/>
            <person name="Yoshinaga Y."/>
            <person name="Zwiers L.-H."/>
            <person name="Turgeon B."/>
            <person name="Goodwin S."/>
            <person name="Spatafora J."/>
            <person name="Crous P."/>
            <person name="Grigoriev I."/>
        </authorList>
    </citation>
    <scope>NUCLEOTIDE SEQUENCE</scope>
    <source>
        <strain evidence="2">CBS 175.79</strain>
    </source>
</reference>
<name>A0A6A5Y772_9PLEO</name>
<accession>A0A6A5Y772</accession>
<gene>
    <name evidence="2" type="ORF">BU24DRAFT_416328</name>
</gene>
<evidence type="ECO:0000313" key="3">
    <source>
        <dbReference type="Proteomes" id="UP000799778"/>
    </source>
</evidence>
<dbReference type="OrthoDB" id="61390at2759"/>
<organism evidence="2 3">
    <name type="scientific">Aaosphaeria arxii CBS 175.79</name>
    <dbReference type="NCBI Taxonomy" id="1450172"/>
    <lineage>
        <taxon>Eukaryota</taxon>
        <taxon>Fungi</taxon>
        <taxon>Dikarya</taxon>
        <taxon>Ascomycota</taxon>
        <taxon>Pezizomycotina</taxon>
        <taxon>Dothideomycetes</taxon>
        <taxon>Pleosporomycetidae</taxon>
        <taxon>Pleosporales</taxon>
        <taxon>Pleosporales incertae sedis</taxon>
        <taxon>Aaosphaeria</taxon>
    </lineage>
</organism>
<evidence type="ECO:0008006" key="4">
    <source>
        <dbReference type="Google" id="ProtNLM"/>
    </source>
</evidence>